<keyword evidence="2" id="KW-0805">Transcription regulation</keyword>
<proteinExistence type="inferred from homology"/>
<gene>
    <name evidence="6" type="ORF">HNR48_000970</name>
</gene>
<dbReference type="InterPro" id="IPR000847">
    <property type="entry name" value="LysR_HTH_N"/>
</dbReference>
<comment type="similarity">
    <text evidence="1">Belongs to the LysR transcriptional regulatory family.</text>
</comment>
<dbReference type="Gene3D" id="1.10.10.10">
    <property type="entry name" value="Winged helix-like DNA-binding domain superfamily/Winged helix DNA-binding domain"/>
    <property type="match status" value="1"/>
</dbReference>
<dbReference type="Pfam" id="PF03466">
    <property type="entry name" value="LysR_substrate"/>
    <property type="match status" value="1"/>
</dbReference>
<sequence length="313" mass="35244">MRPDLNLLTALRVLLEERNVTHAAKRLHVSQPAMSKTLQKLREELNDPLFTRSSHGLIPTPRAKQLEQRLPELLDQISNLVHPKEFAPASYHGRFNIAGPGVILEQLIPDLSITLQEQAPGTSLTISEVTTDFTEQLGSGQLDFVIHINRSMSEDLIKTSVGFGEVVCAMRADHPLAAKEQITLEDYLHYAHVRLYVAQITHANIGVVDEILNQSGRQRNIVLETSSLSAALNVIRRTDCLMVVADNPVELQDSAFVCKTMPLELGYPTLETVIIQHRRSINSQPHLWLRGVMVELMSHFFREERLFRSTALL</sequence>
<evidence type="ECO:0000256" key="2">
    <source>
        <dbReference type="ARBA" id="ARBA00023015"/>
    </source>
</evidence>
<dbReference type="RefSeq" id="WP_166850501.1">
    <property type="nucleotide sequence ID" value="NZ_JAAONY010000001.1"/>
</dbReference>
<evidence type="ECO:0000259" key="5">
    <source>
        <dbReference type="PROSITE" id="PS50931"/>
    </source>
</evidence>
<evidence type="ECO:0000313" key="6">
    <source>
        <dbReference type="EMBL" id="MBB6520692.1"/>
    </source>
</evidence>
<protein>
    <submittedName>
        <fullName evidence="6">DNA-binding transcriptional LysR family regulator</fullName>
    </submittedName>
</protein>
<dbReference type="AlphaFoldDB" id="A0A7X0JQZ8"/>
<dbReference type="InterPro" id="IPR005119">
    <property type="entry name" value="LysR_subst-bd"/>
</dbReference>
<organism evidence="6 7">
    <name type="scientific">Pseudoteredinibacter isoporae</name>
    <dbReference type="NCBI Taxonomy" id="570281"/>
    <lineage>
        <taxon>Bacteria</taxon>
        <taxon>Pseudomonadati</taxon>
        <taxon>Pseudomonadota</taxon>
        <taxon>Gammaproteobacteria</taxon>
        <taxon>Cellvibrionales</taxon>
        <taxon>Cellvibrionaceae</taxon>
        <taxon>Pseudoteredinibacter</taxon>
    </lineage>
</organism>
<dbReference type="InterPro" id="IPR037402">
    <property type="entry name" value="YidZ_PBP2"/>
</dbReference>
<comment type="caution">
    <text evidence="6">The sequence shown here is derived from an EMBL/GenBank/DDBJ whole genome shotgun (WGS) entry which is preliminary data.</text>
</comment>
<reference evidence="6 7" key="1">
    <citation type="submission" date="2020-08" db="EMBL/GenBank/DDBJ databases">
        <title>Genomic Encyclopedia of Type Strains, Phase IV (KMG-IV): sequencing the most valuable type-strain genomes for metagenomic binning, comparative biology and taxonomic classification.</title>
        <authorList>
            <person name="Goeker M."/>
        </authorList>
    </citation>
    <scope>NUCLEOTIDE SEQUENCE [LARGE SCALE GENOMIC DNA]</scope>
    <source>
        <strain evidence="6 7">DSM 22368</strain>
    </source>
</reference>
<dbReference type="EMBL" id="JACHHT010000001">
    <property type="protein sequence ID" value="MBB6520692.1"/>
    <property type="molecule type" value="Genomic_DNA"/>
</dbReference>
<dbReference type="Gene3D" id="3.40.190.10">
    <property type="entry name" value="Periplasmic binding protein-like II"/>
    <property type="match status" value="2"/>
</dbReference>
<dbReference type="InterPro" id="IPR036390">
    <property type="entry name" value="WH_DNA-bd_sf"/>
</dbReference>
<dbReference type="GO" id="GO:0003700">
    <property type="term" value="F:DNA-binding transcription factor activity"/>
    <property type="evidence" value="ECO:0007669"/>
    <property type="project" value="InterPro"/>
</dbReference>
<keyword evidence="4" id="KW-0804">Transcription</keyword>
<dbReference type="SUPFAM" id="SSF46785">
    <property type="entry name" value="Winged helix' DNA-binding domain"/>
    <property type="match status" value="1"/>
</dbReference>
<dbReference type="GO" id="GO:0003677">
    <property type="term" value="F:DNA binding"/>
    <property type="evidence" value="ECO:0007669"/>
    <property type="project" value="UniProtKB-KW"/>
</dbReference>
<evidence type="ECO:0000256" key="4">
    <source>
        <dbReference type="ARBA" id="ARBA00023163"/>
    </source>
</evidence>
<dbReference type="FunCoup" id="A0A7X0JQZ8">
    <property type="interactions" value="29"/>
</dbReference>
<dbReference type="CDD" id="cd08417">
    <property type="entry name" value="PBP2_Nitroaromatics_like"/>
    <property type="match status" value="1"/>
</dbReference>
<accession>A0A7X0JQZ8</accession>
<dbReference type="PANTHER" id="PTHR30118">
    <property type="entry name" value="HTH-TYPE TRANSCRIPTIONAL REGULATOR LEUO-RELATED"/>
    <property type="match status" value="1"/>
</dbReference>
<dbReference type="PANTHER" id="PTHR30118:SF15">
    <property type="entry name" value="TRANSCRIPTIONAL REGULATORY PROTEIN"/>
    <property type="match status" value="1"/>
</dbReference>
<dbReference type="PROSITE" id="PS50931">
    <property type="entry name" value="HTH_LYSR"/>
    <property type="match status" value="1"/>
</dbReference>
<dbReference type="Pfam" id="PF00126">
    <property type="entry name" value="HTH_1"/>
    <property type="match status" value="1"/>
</dbReference>
<dbReference type="Proteomes" id="UP000528457">
    <property type="component" value="Unassembled WGS sequence"/>
</dbReference>
<evidence type="ECO:0000256" key="3">
    <source>
        <dbReference type="ARBA" id="ARBA00023125"/>
    </source>
</evidence>
<keyword evidence="7" id="KW-1185">Reference proteome</keyword>
<dbReference type="SUPFAM" id="SSF53850">
    <property type="entry name" value="Periplasmic binding protein-like II"/>
    <property type="match status" value="1"/>
</dbReference>
<dbReference type="InterPro" id="IPR050389">
    <property type="entry name" value="LysR-type_TF"/>
</dbReference>
<keyword evidence="3 6" id="KW-0238">DNA-binding</keyword>
<feature type="domain" description="HTH lysR-type" evidence="5">
    <location>
        <begin position="3"/>
        <end position="60"/>
    </location>
</feature>
<name>A0A7X0JQZ8_9GAMM</name>
<evidence type="ECO:0000313" key="7">
    <source>
        <dbReference type="Proteomes" id="UP000528457"/>
    </source>
</evidence>
<evidence type="ECO:0000256" key="1">
    <source>
        <dbReference type="ARBA" id="ARBA00009437"/>
    </source>
</evidence>
<dbReference type="InParanoid" id="A0A7X0JQZ8"/>
<dbReference type="InterPro" id="IPR036388">
    <property type="entry name" value="WH-like_DNA-bd_sf"/>
</dbReference>
<dbReference type="PRINTS" id="PR00039">
    <property type="entry name" value="HTHLYSR"/>
</dbReference>